<proteinExistence type="inferred from homology"/>
<dbReference type="SUPFAM" id="SSF53850">
    <property type="entry name" value="Periplasmic binding protein-like II"/>
    <property type="match status" value="1"/>
</dbReference>
<name>A0A1M7TXY7_9BRAD</name>
<dbReference type="Gene3D" id="3.40.190.10">
    <property type="entry name" value="Periplasmic binding protein-like II"/>
    <property type="match status" value="1"/>
</dbReference>
<dbReference type="CDD" id="cd13578">
    <property type="entry name" value="PBP2_Bug27"/>
    <property type="match status" value="1"/>
</dbReference>
<dbReference type="Gene3D" id="3.40.190.150">
    <property type="entry name" value="Bordetella uptake gene, domain 1"/>
    <property type="match status" value="1"/>
</dbReference>
<reference evidence="3" key="1">
    <citation type="submission" date="2016-11" db="EMBL/GenBank/DDBJ databases">
        <authorList>
            <person name="Varghese N."/>
            <person name="Submissions S."/>
        </authorList>
    </citation>
    <scope>NUCLEOTIDE SEQUENCE [LARGE SCALE GENOMIC DNA]</scope>
    <source>
        <strain evidence="3">GAS401</strain>
    </source>
</reference>
<dbReference type="OrthoDB" id="9780943at2"/>
<dbReference type="InterPro" id="IPR005064">
    <property type="entry name" value="BUG"/>
</dbReference>
<protein>
    <submittedName>
        <fullName evidence="2">Tripartite-type tricarboxylate transporter, receptor component TctC</fullName>
    </submittedName>
</protein>
<dbReference type="EMBL" id="LT670849">
    <property type="protein sequence ID" value="SHN75584.1"/>
    <property type="molecule type" value="Genomic_DNA"/>
</dbReference>
<dbReference type="RefSeq" id="WP_072818694.1">
    <property type="nucleotide sequence ID" value="NZ_LT670849.1"/>
</dbReference>
<dbReference type="AlphaFoldDB" id="A0A1M7TXY7"/>
<evidence type="ECO:0000256" key="1">
    <source>
        <dbReference type="ARBA" id="ARBA00006987"/>
    </source>
</evidence>
<evidence type="ECO:0000313" key="3">
    <source>
        <dbReference type="Proteomes" id="UP000184096"/>
    </source>
</evidence>
<dbReference type="Proteomes" id="UP000184096">
    <property type="component" value="Chromosome I"/>
</dbReference>
<keyword evidence="3" id="KW-1185">Reference proteome</keyword>
<organism evidence="2 3">
    <name type="scientific">Bradyrhizobium erythrophlei</name>
    <dbReference type="NCBI Taxonomy" id="1437360"/>
    <lineage>
        <taxon>Bacteria</taxon>
        <taxon>Pseudomonadati</taxon>
        <taxon>Pseudomonadota</taxon>
        <taxon>Alphaproteobacteria</taxon>
        <taxon>Hyphomicrobiales</taxon>
        <taxon>Nitrobacteraceae</taxon>
        <taxon>Bradyrhizobium</taxon>
    </lineage>
</organism>
<evidence type="ECO:0000313" key="2">
    <source>
        <dbReference type="EMBL" id="SHN75584.1"/>
    </source>
</evidence>
<keyword evidence="2" id="KW-0675">Receptor</keyword>
<sequence length="330" mass="34864">MKVDLPRAIFRVIRGLIFLLLLGPARSLSAEEYPARPIKLIVPFSVGGDADVIGRVLAESLGSELKQRIIVENVTGAGGNIGVERVTRSEPDGYTLLLAPMGVLTVNPTLYKGLTFDASKDLIPVSLAYETGHLVVVNPSLQVKSLADLAGLIRGKPGTFSFGSGGIGTSTHLYGEVFKMTAKVDILHVPYRGNGQALNDVIAGQIQIMFPQIASAAGQAASGLVRPLAVTTDSRSPLLPDVPTVVEAGMPELAGTSWGGIMVPRGTPSEVVARLNSAIVKVLNGSDTRGRFEAIGINARTSTPEEFGRLIGVELIRWRRVIAAANLTLN</sequence>
<dbReference type="PIRSF" id="PIRSF017082">
    <property type="entry name" value="YflP"/>
    <property type="match status" value="1"/>
</dbReference>
<comment type="similarity">
    <text evidence="1">Belongs to the UPF0065 (bug) family.</text>
</comment>
<accession>A0A1M7TXY7</accession>
<dbReference type="PANTHER" id="PTHR42928">
    <property type="entry name" value="TRICARBOXYLATE-BINDING PROTEIN"/>
    <property type="match status" value="1"/>
</dbReference>
<dbReference type="Pfam" id="PF03401">
    <property type="entry name" value="TctC"/>
    <property type="match status" value="1"/>
</dbReference>
<dbReference type="InterPro" id="IPR042100">
    <property type="entry name" value="Bug_dom1"/>
</dbReference>
<dbReference type="PANTHER" id="PTHR42928:SF5">
    <property type="entry name" value="BLR1237 PROTEIN"/>
    <property type="match status" value="1"/>
</dbReference>
<gene>
    <name evidence="2" type="ORF">SAMN05444170_2994</name>
</gene>